<dbReference type="InterPro" id="IPR000719">
    <property type="entry name" value="Prot_kinase_dom"/>
</dbReference>
<gene>
    <name evidence="5" type="ORF">Cdeb_03067</name>
</gene>
<dbReference type="Proteomes" id="UP000286235">
    <property type="component" value="Unassembled WGS sequence"/>
</dbReference>
<dbReference type="SUPFAM" id="SSF56112">
    <property type="entry name" value="Protein kinase-like (PK-like)"/>
    <property type="match status" value="1"/>
</dbReference>
<feature type="domain" description="Protein kinase" evidence="4">
    <location>
        <begin position="21"/>
        <end position="313"/>
    </location>
</feature>
<protein>
    <submittedName>
        <fullName evidence="5">Protein kinase domain</fullName>
        <ecNumber evidence="5">2.7.11.1</ecNumber>
    </submittedName>
</protein>
<feature type="region of interest" description="Disordered" evidence="2">
    <location>
        <begin position="265"/>
        <end position="285"/>
    </location>
</feature>
<dbReference type="GO" id="GO:0005524">
    <property type="term" value="F:ATP binding"/>
    <property type="evidence" value="ECO:0007669"/>
    <property type="project" value="UniProtKB-UniRule"/>
</dbReference>
<reference evidence="5 6" key="1">
    <citation type="submission" date="2013-12" db="EMBL/GenBank/DDBJ databases">
        <title>Genome and proteome characterization of Caldibacillus debilis GB1 derived from a cellulolytic aero-tolerant co-culture.</title>
        <authorList>
            <person name="Wushke S.T."/>
            <person name="Zhang X."/>
            <person name="Fristensky B."/>
            <person name="Wilkins J.A."/>
            <person name="Levin D.B."/>
            <person name="Sparling R."/>
        </authorList>
    </citation>
    <scope>NUCLEOTIDE SEQUENCE [LARGE SCALE GENOMIC DNA]</scope>
    <source>
        <strain evidence="5 6">GB1</strain>
    </source>
</reference>
<evidence type="ECO:0000256" key="1">
    <source>
        <dbReference type="PROSITE-ProRule" id="PRU10141"/>
    </source>
</evidence>
<evidence type="ECO:0000256" key="2">
    <source>
        <dbReference type="SAM" id="MobiDB-lite"/>
    </source>
</evidence>
<comment type="caution">
    <text evidence="5">The sequence shown here is derived from an EMBL/GenBank/DDBJ whole genome shotgun (WGS) entry which is preliminary data.</text>
</comment>
<accession>A0A420VIS2</accession>
<dbReference type="InterPro" id="IPR011009">
    <property type="entry name" value="Kinase-like_dom_sf"/>
</dbReference>
<keyword evidence="5" id="KW-0808">Transferase</keyword>
<dbReference type="PANTHER" id="PTHR44167:SF31">
    <property type="entry name" value="PROTEIN CBG02007"/>
    <property type="match status" value="1"/>
</dbReference>
<dbReference type="EC" id="2.7.11.1" evidence="5"/>
<keyword evidence="6" id="KW-1185">Reference proteome</keyword>
<proteinExistence type="predicted"/>
<dbReference type="PANTHER" id="PTHR44167">
    <property type="entry name" value="OVARIAN-SPECIFIC SERINE/THREONINE-PROTEIN KINASE LOK-RELATED"/>
    <property type="match status" value="1"/>
</dbReference>
<evidence type="ECO:0000259" key="4">
    <source>
        <dbReference type="PROSITE" id="PS50011"/>
    </source>
</evidence>
<feature type="transmembrane region" description="Helical" evidence="3">
    <location>
        <begin position="289"/>
        <end position="308"/>
    </location>
</feature>
<dbReference type="EMBL" id="AZRV01000010">
    <property type="protein sequence ID" value="RKO63263.1"/>
    <property type="molecule type" value="Genomic_DNA"/>
</dbReference>
<dbReference type="Gene3D" id="3.30.200.20">
    <property type="entry name" value="Phosphorylase Kinase, domain 1"/>
    <property type="match status" value="1"/>
</dbReference>
<keyword evidence="1" id="KW-0547">Nucleotide-binding</keyword>
<dbReference type="PROSITE" id="PS50011">
    <property type="entry name" value="PROTEIN_KINASE_DOM"/>
    <property type="match status" value="1"/>
</dbReference>
<dbReference type="PROSITE" id="PS00107">
    <property type="entry name" value="PROTEIN_KINASE_ATP"/>
    <property type="match status" value="1"/>
</dbReference>
<dbReference type="Pfam" id="PF00069">
    <property type="entry name" value="Pkinase"/>
    <property type="match status" value="1"/>
</dbReference>
<evidence type="ECO:0000313" key="5">
    <source>
        <dbReference type="EMBL" id="RKO63263.1"/>
    </source>
</evidence>
<keyword evidence="1" id="KW-0067">ATP-binding</keyword>
<keyword evidence="3" id="KW-1133">Transmembrane helix</keyword>
<organism evidence="5 6">
    <name type="scientific">Caldibacillus debilis GB1</name>
    <dbReference type="NCBI Taxonomy" id="1339248"/>
    <lineage>
        <taxon>Bacteria</taxon>
        <taxon>Bacillati</taxon>
        <taxon>Bacillota</taxon>
        <taxon>Bacilli</taxon>
        <taxon>Bacillales</taxon>
        <taxon>Bacillaceae</taxon>
        <taxon>Caldibacillus</taxon>
    </lineage>
</organism>
<dbReference type="InterPro" id="IPR017441">
    <property type="entry name" value="Protein_kinase_ATP_BS"/>
</dbReference>
<dbReference type="GO" id="GO:0004674">
    <property type="term" value="F:protein serine/threonine kinase activity"/>
    <property type="evidence" value="ECO:0007669"/>
    <property type="project" value="UniProtKB-EC"/>
</dbReference>
<evidence type="ECO:0000256" key="3">
    <source>
        <dbReference type="SAM" id="Phobius"/>
    </source>
</evidence>
<dbReference type="SMART" id="SM00220">
    <property type="entry name" value="S_TKc"/>
    <property type="match status" value="1"/>
</dbReference>
<dbReference type="Gene3D" id="1.10.510.10">
    <property type="entry name" value="Transferase(Phosphotransferase) domain 1"/>
    <property type="match status" value="1"/>
</dbReference>
<keyword evidence="3" id="KW-0472">Membrane</keyword>
<dbReference type="GO" id="GO:0005737">
    <property type="term" value="C:cytoplasm"/>
    <property type="evidence" value="ECO:0007669"/>
    <property type="project" value="TreeGrafter"/>
</dbReference>
<sequence length="313" mass="35042">MKNPFSLAGETIAGKWHKNRYVLKKPLGRGANGVVFLAAALGSGREVAVKMSGDNGTIISEVNVLKSLAKARGSILGPSLLDVDDWVRDGETVPFYVMEYIRGTHFLTFLKQRGYAWLPVLMIQLLTHLEGLHQNGWVFGDLKPDNLIVTDSPVKLRCIDVGGTTMQGRAIKEFTEFFDRGYWGLGNRKAEPAYDLFSVAMIIINAYYPERFPKREGGLGQLKKAIRDKEGLRRYESPLIRALTGQYAAAGEMKRDLYALYGQERRPGERRRSQGANPAKTGDGKKGRMWETVIVVLLILGVYALYIFQQIQP</sequence>
<dbReference type="AlphaFoldDB" id="A0A420VIS2"/>
<evidence type="ECO:0000313" key="6">
    <source>
        <dbReference type="Proteomes" id="UP000286235"/>
    </source>
</evidence>
<name>A0A420VIS2_9BACI</name>
<keyword evidence="5" id="KW-0418">Kinase</keyword>
<keyword evidence="3" id="KW-0812">Transmembrane</keyword>
<feature type="binding site" evidence="1">
    <location>
        <position position="50"/>
    </location>
    <ligand>
        <name>ATP</name>
        <dbReference type="ChEBI" id="CHEBI:30616"/>
    </ligand>
</feature>